<dbReference type="SMART" id="SM00955">
    <property type="entry name" value="RNB"/>
    <property type="match status" value="1"/>
</dbReference>
<keyword evidence="3" id="KW-1185">Reference proteome</keyword>
<dbReference type="AlphaFoldDB" id="Q7V7K3"/>
<dbReference type="KEGG" id="pmt:PMT_0741"/>
<dbReference type="InterPro" id="IPR012340">
    <property type="entry name" value="NA-bd_OB-fold"/>
</dbReference>
<dbReference type="GO" id="GO:0003723">
    <property type="term" value="F:RNA binding"/>
    <property type="evidence" value="ECO:0007669"/>
    <property type="project" value="InterPro"/>
</dbReference>
<evidence type="ECO:0000313" key="2">
    <source>
        <dbReference type="EMBL" id="CAE20916.1"/>
    </source>
</evidence>
<dbReference type="GO" id="GO:0000932">
    <property type="term" value="C:P-body"/>
    <property type="evidence" value="ECO:0007669"/>
    <property type="project" value="TreeGrafter"/>
</dbReference>
<dbReference type="EMBL" id="BX548175">
    <property type="protein sequence ID" value="CAE20916.1"/>
    <property type="molecule type" value="Genomic_DNA"/>
</dbReference>
<dbReference type="PANTHER" id="PTHR23355:SF42">
    <property type="entry name" value="RIBONUCLEASE II, CHLOROPLASTIC_MITOCHONDRIAL"/>
    <property type="match status" value="1"/>
</dbReference>
<dbReference type="SUPFAM" id="SSF50249">
    <property type="entry name" value="Nucleic acid-binding proteins"/>
    <property type="match status" value="1"/>
</dbReference>
<dbReference type="GO" id="GO:0008859">
    <property type="term" value="F:exoribonuclease II activity"/>
    <property type="evidence" value="ECO:0007669"/>
    <property type="project" value="UniProtKB-EC"/>
</dbReference>
<evidence type="ECO:0000313" key="3">
    <source>
        <dbReference type="Proteomes" id="UP000001423"/>
    </source>
</evidence>
<dbReference type="InterPro" id="IPR001900">
    <property type="entry name" value="RNase_II/R"/>
</dbReference>
<evidence type="ECO:0000259" key="1">
    <source>
        <dbReference type="SMART" id="SM00955"/>
    </source>
</evidence>
<dbReference type="HOGENOM" id="CLU_015903_1_0_3"/>
<protein>
    <submittedName>
        <fullName evidence="2">Probable ribonuclease II</fullName>
        <ecNumber evidence="2">3.1.13.1</ecNumber>
    </submittedName>
</protein>
<accession>Q7V7K3</accession>
<keyword evidence="2" id="KW-0378">Hydrolase</keyword>
<dbReference type="Proteomes" id="UP000001423">
    <property type="component" value="Chromosome"/>
</dbReference>
<dbReference type="PANTHER" id="PTHR23355">
    <property type="entry name" value="RIBONUCLEASE"/>
    <property type="match status" value="1"/>
</dbReference>
<dbReference type="GO" id="GO:0006402">
    <property type="term" value="P:mRNA catabolic process"/>
    <property type="evidence" value="ECO:0007669"/>
    <property type="project" value="TreeGrafter"/>
</dbReference>
<sequence length="688" mass="77754">MTATALTPSLKQGDLVGFVLKGQPQIGLLTSLKGSRAILRVAGTRREQQLASRELSILKQNHNMLEMETSLPTISEVRKLSLNSRDLIAGWRLLEGERRKSKTSPTALKITELAGLLLNNDDPIHLAALWFWLNSDQPLFRVRRDHMVEARQLIDLRRIRQLRRKQQSRAQQRLDALALLIADSPLSKDQWQDLPSDLQFTINRLIELADGPEDAFLADEQALQLIKDLKLGRSLSDLRYWLIKKGWRDPHDLTTLKGSIWTKSFEGSVQAQADQLLNKFEQLSFGGDDNRLDLSDLRTYTLDDHQTQEIDDAISLQCVDQDNWIWIHIADPARLIPVDSPLDLEARARATSLYLADGLRTMLPLSVAVEVLSLRAGRRCAALSVAVVLDESGCIAGTRVCRTWIRPCYRLTYEDGDELIELAPPGDEDLSTLASLLTTRQLWRERQGALLLEQSEGRFKVKDDQPELHIVESSPARRLVSEAMILMGTVIAEFGKRQNIALPYRSQPPTQLPSATELSQLIEGPVRHAAIKRCLSRGVLGTRPMAHFSLGLSAYVQASSPIRRYADLLAHRQVVAHLGGSVPLSEHALMEQLDVLEDPLRQAQQIQREDQRHWQKVWFLKHRHEQWPALFLRWLKPQDQIALVHVECLAMDLACKIHGLIDPSPGLALIMRVLVIDPLTDQIELVAK</sequence>
<reference evidence="2 3" key="1">
    <citation type="journal article" date="2003" name="Nature">
        <title>Genome divergence in two Prochlorococcus ecotypes reflects oceanic niche differentiation.</title>
        <authorList>
            <person name="Rocap G."/>
            <person name="Larimer F.W."/>
            <person name="Lamerdin J.E."/>
            <person name="Malfatti S."/>
            <person name="Chain P."/>
            <person name="Ahlgren N.A."/>
            <person name="Arellano A."/>
            <person name="Coleman M."/>
            <person name="Hauser L."/>
            <person name="Hess W.R."/>
            <person name="Johnson Z.I."/>
            <person name="Land M.L."/>
            <person name="Lindell D."/>
            <person name="Post A.F."/>
            <person name="Regala W."/>
            <person name="Shah M."/>
            <person name="Shaw S.L."/>
            <person name="Steglich C."/>
            <person name="Sullivan M.B."/>
            <person name="Ting C.S."/>
            <person name="Tolonen A."/>
            <person name="Webb E.A."/>
            <person name="Zinser E.R."/>
            <person name="Chisholm S.W."/>
        </authorList>
    </citation>
    <scope>NUCLEOTIDE SEQUENCE [LARGE SCALE GENOMIC DNA]</scope>
    <source>
        <strain evidence="3">MIT 9313</strain>
    </source>
</reference>
<gene>
    <name evidence="2" type="ordered locus">PMT_0741</name>
</gene>
<proteinExistence type="predicted"/>
<feature type="domain" description="RNB" evidence="1">
    <location>
        <begin position="291"/>
        <end position="580"/>
    </location>
</feature>
<dbReference type="Pfam" id="PF00773">
    <property type="entry name" value="RNB"/>
    <property type="match status" value="1"/>
</dbReference>
<dbReference type="EC" id="3.1.13.1" evidence="2"/>
<name>Q7V7K3_PROMM</name>
<organism evidence="2 3">
    <name type="scientific">Prochlorococcus marinus (strain MIT 9313)</name>
    <dbReference type="NCBI Taxonomy" id="74547"/>
    <lineage>
        <taxon>Bacteria</taxon>
        <taxon>Bacillati</taxon>
        <taxon>Cyanobacteriota</taxon>
        <taxon>Cyanophyceae</taxon>
        <taxon>Synechococcales</taxon>
        <taxon>Prochlorococcaceae</taxon>
        <taxon>Prochlorococcus</taxon>
    </lineage>
</organism>
<dbReference type="eggNOG" id="COG0557">
    <property type="taxonomic scope" value="Bacteria"/>
</dbReference>
<dbReference type="InterPro" id="IPR050180">
    <property type="entry name" value="RNR_Ribonuclease"/>
</dbReference>